<keyword evidence="1" id="KW-0175">Coiled coil</keyword>
<feature type="compositionally biased region" description="Acidic residues" evidence="2">
    <location>
        <begin position="420"/>
        <end position="432"/>
    </location>
</feature>
<organism evidence="3 4">
    <name type="scientific">Fusarium irregulare</name>
    <dbReference type="NCBI Taxonomy" id="2494466"/>
    <lineage>
        <taxon>Eukaryota</taxon>
        <taxon>Fungi</taxon>
        <taxon>Dikarya</taxon>
        <taxon>Ascomycota</taxon>
        <taxon>Pezizomycotina</taxon>
        <taxon>Sordariomycetes</taxon>
        <taxon>Hypocreomycetidae</taxon>
        <taxon>Hypocreales</taxon>
        <taxon>Nectriaceae</taxon>
        <taxon>Fusarium</taxon>
        <taxon>Fusarium incarnatum-equiseti species complex</taxon>
    </lineage>
</organism>
<dbReference type="Proteomes" id="UP001152130">
    <property type="component" value="Unassembled WGS sequence"/>
</dbReference>
<protein>
    <submittedName>
        <fullName evidence="3">Uncharacterized protein</fullName>
    </submittedName>
</protein>
<feature type="coiled-coil region" evidence="1">
    <location>
        <begin position="832"/>
        <end position="866"/>
    </location>
</feature>
<feature type="region of interest" description="Disordered" evidence="2">
    <location>
        <begin position="454"/>
        <end position="473"/>
    </location>
</feature>
<dbReference type="EMBL" id="JAPDHF010000003">
    <property type="protein sequence ID" value="KAJ4020470.1"/>
    <property type="molecule type" value="Genomic_DNA"/>
</dbReference>
<accession>A0A9W8PWR7</accession>
<feature type="compositionally biased region" description="Polar residues" evidence="2">
    <location>
        <begin position="741"/>
        <end position="762"/>
    </location>
</feature>
<feature type="region of interest" description="Disordered" evidence="2">
    <location>
        <begin position="811"/>
        <end position="832"/>
    </location>
</feature>
<feature type="region of interest" description="Disordered" evidence="2">
    <location>
        <begin position="343"/>
        <end position="434"/>
    </location>
</feature>
<feature type="region of interest" description="Disordered" evidence="2">
    <location>
        <begin position="954"/>
        <end position="973"/>
    </location>
</feature>
<proteinExistence type="predicted"/>
<reference evidence="3" key="1">
    <citation type="submission" date="2022-10" db="EMBL/GenBank/DDBJ databases">
        <title>Fusarium specimens isolated from Avocado Roots.</title>
        <authorList>
            <person name="Stajich J."/>
            <person name="Roper C."/>
            <person name="Heimlech-Rivalta G."/>
        </authorList>
    </citation>
    <scope>NUCLEOTIDE SEQUENCE</scope>
    <source>
        <strain evidence="3">CF00143</strain>
    </source>
</reference>
<feature type="compositionally biased region" description="Polar residues" evidence="2">
    <location>
        <begin position="956"/>
        <end position="973"/>
    </location>
</feature>
<evidence type="ECO:0000256" key="1">
    <source>
        <dbReference type="SAM" id="Coils"/>
    </source>
</evidence>
<dbReference type="OrthoDB" id="4754366at2759"/>
<comment type="caution">
    <text evidence="3">The sequence shown here is derived from an EMBL/GenBank/DDBJ whole genome shotgun (WGS) entry which is preliminary data.</text>
</comment>
<evidence type="ECO:0000256" key="2">
    <source>
        <dbReference type="SAM" id="MobiDB-lite"/>
    </source>
</evidence>
<evidence type="ECO:0000313" key="4">
    <source>
        <dbReference type="Proteomes" id="UP001152130"/>
    </source>
</evidence>
<dbReference type="AlphaFoldDB" id="A0A9W8PWR7"/>
<name>A0A9W8PWR7_9HYPO</name>
<feature type="compositionally biased region" description="Basic and acidic residues" evidence="2">
    <location>
        <begin position="821"/>
        <end position="832"/>
    </location>
</feature>
<feature type="region of interest" description="Disordered" evidence="2">
    <location>
        <begin position="740"/>
        <end position="799"/>
    </location>
</feature>
<evidence type="ECO:0000313" key="3">
    <source>
        <dbReference type="EMBL" id="KAJ4020470.1"/>
    </source>
</evidence>
<feature type="region of interest" description="Disordered" evidence="2">
    <location>
        <begin position="1"/>
        <end position="29"/>
    </location>
</feature>
<gene>
    <name evidence="3" type="ORF">NW766_001957</name>
</gene>
<sequence length="973" mass="110528">MSGRGKRNATGAPQPGRSSKRARMSNDDPCREALDAVASLLERHPVQGARSTDEIVADYQKAVPDGWTNDDEELVTTMWDESDLKGSTRSFSNPLHAPLLKLWKISFRVFKRSPLGLTYLRVFMQYQPASKSQRSSHDIPSQTFCDTLSKLMVYPLWCGSWRRLTCALQYVIVCRTNDYAAMEKVSSSAEGCEALKLTNREMLKHKHDPEPPALHDLHRNAREKARGDGNECSPYSDFLFHLGETAAKHTSGRPSVLEEFTSFMEIPILPLTLWDLEIVVKAIDSMNGIVATEYTFKVEDGSKAWNKLKSGRELPSMSQLPDLYEAFAKESFREIVSLRKLQLQSQTADSGSEDDPPESPTHRQDEQEMDVDSASSSSFFGEDNGDTTINYGDLLPLHKNDDDFTDEERDSGSSTHEDGIESSEEAGDSDESLEAHMRERYPRQDCRSTKEIIADFGEPTPEGWTDSDEETATEWWNESAAKNEIGRLKKEKQQDLLRLWKASFRLFQTSPLWITCLPDGIQYHPSLTHERTYLAIYSKKFCGSLLKLMVHPFWDGSLHKLRCALKFAVACRVKDHRLMSHVDIPGEEDCRALGFLNYMLKEDNDFSMHELHDAARENASKDGHPPSSWSDFLFHVGETIENNNSRRPPVQEEFLSERNVPTLPLTGWDINVLIEAIDTMSSKYPNLKCCSTKHALRAWNDSSNGRDMPQFGQLSELYESFTKEIYRKLIDNMKNAEEDGNINSHAQFSNGQAGQNDPPASSNHEDDRDDISQSSEQDQADRIEPSGYEGSPILGGDFPFVPEFAELEDSADADVQSYSHSDLHRRGDDTNTARLERENKELRDALNKAQEEVQRLQQLREQEIESFQRTVNDQTRLIESLDQSSRDLRNGFDPTATQSNPVLVYLGRQVRRQRDGMEEVRQNLTRVESRFDSRMNLLEREVMTRQLEPGRLIESTELNSNLGSPGSGRATSR</sequence>
<keyword evidence="4" id="KW-1185">Reference proteome</keyword>